<evidence type="ECO:0000313" key="2">
    <source>
        <dbReference type="Proteomes" id="UP001187471"/>
    </source>
</evidence>
<dbReference type="Proteomes" id="UP001187471">
    <property type="component" value="Unassembled WGS sequence"/>
</dbReference>
<dbReference type="EMBL" id="JAVXUO010000676">
    <property type="protein sequence ID" value="KAK2990019.1"/>
    <property type="molecule type" value="Genomic_DNA"/>
</dbReference>
<reference evidence="1" key="1">
    <citation type="submission" date="2022-12" db="EMBL/GenBank/DDBJ databases">
        <title>Draft genome assemblies for two species of Escallonia (Escalloniales).</title>
        <authorList>
            <person name="Chanderbali A."/>
            <person name="Dervinis C."/>
            <person name="Anghel I."/>
            <person name="Soltis D."/>
            <person name="Soltis P."/>
            <person name="Zapata F."/>
        </authorList>
    </citation>
    <scope>NUCLEOTIDE SEQUENCE</scope>
    <source>
        <strain evidence="1">UCBG92.1500</strain>
        <tissue evidence="1">Leaf</tissue>
    </source>
</reference>
<comment type="caution">
    <text evidence="1">The sequence shown here is derived from an EMBL/GenBank/DDBJ whole genome shotgun (WGS) entry which is preliminary data.</text>
</comment>
<dbReference type="PANTHER" id="PTHR16219">
    <property type="entry name" value="AUGMIN SUBUNIT 4 FAMILY MEMBER"/>
    <property type="match status" value="1"/>
</dbReference>
<dbReference type="InterPro" id="IPR029327">
    <property type="entry name" value="HAUS4"/>
</dbReference>
<organism evidence="1 2">
    <name type="scientific">Escallonia rubra</name>
    <dbReference type="NCBI Taxonomy" id="112253"/>
    <lineage>
        <taxon>Eukaryota</taxon>
        <taxon>Viridiplantae</taxon>
        <taxon>Streptophyta</taxon>
        <taxon>Embryophyta</taxon>
        <taxon>Tracheophyta</taxon>
        <taxon>Spermatophyta</taxon>
        <taxon>Magnoliopsida</taxon>
        <taxon>eudicotyledons</taxon>
        <taxon>Gunneridae</taxon>
        <taxon>Pentapetalae</taxon>
        <taxon>asterids</taxon>
        <taxon>campanulids</taxon>
        <taxon>Escalloniales</taxon>
        <taxon>Escalloniaceae</taxon>
        <taxon>Escallonia</taxon>
    </lineage>
</organism>
<dbReference type="GO" id="GO:0051011">
    <property type="term" value="F:microtubule minus-end binding"/>
    <property type="evidence" value="ECO:0007669"/>
    <property type="project" value="TreeGrafter"/>
</dbReference>
<sequence length="406" mass="45796">MAKGVAAQNLPADVNQLIDQLERHCLAPDGSLVSKSAFFDLQLAREEMSRERLRYLEAMAIYCEANAIVEEYQQAVSVASLGGLRDVQGLYPQLGLKNSPQVYEALEHRLVVAEAAQRLRLPLISKDGEIHEEEIEKWSVMSRSSLDSTSTSVTISSSSNSTNYTNTSVVGTSGATGNTYHSNAADAAEPGVGGVPNRFLGITPAYLRQTQLQQVLSVLSFGATDASTGNQITTSRLPERVKSITEEIEREETALREDLYSVDRKFSEYYNVLEQILGVLIKLVKDLKLQHQHKYDELQKTWLCKRCETMSAKLRVLEHILLLETYTQESIPALHKIRKYLVEATEETSLAYNKAVTRLREYQGVDPHFDNIARQYHDIVKKLENMRWTIHQVEMDLKRLPDHPST</sequence>
<gene>
    <name evidence="1" type="ORF">RJ640_004697</name>
</gene>
<dbReference type="Pfam" id="PF14735">
    <property type="entry name" value="HAUS4"/>
    <property type="match status" value="1"/>
</dbReference>
<name>A0AA88RHZ0_9ASTE</name>
<evidence type="ECO:0000313" key="1">
    <source>
        <dbReference type="EMBL" id="KAK2990019.1"/>
    </source>
</evidence>
<accession>A0AA88RHZ0</accession>
<protein>
    <recommendedName>
        <fullName evidence="3">AUGMIN subunit 4</fullName>
    </recommendedName>
</protein>
<dbReference type="GO" id="GO:0051225">
    <property type="term" value="P:spindle assembly"/>
    <property type="evidence" value="ECO:0007669"/>
    <property type="project" value="InterPro"/>
</dbReference>
<proteinExistence type="predicted"/>
<dbReference type="AlphaFoldDB" id="A0AA88RHZ0"/>
<evidence type="ECO:0008006" key="3">
    <source>
        <dbReference type="Google" id="ProtNLM"/>
    </source>
</evidence>
<dbReference type="GO" id="GO:0070652">
    <property type="term" value="C:HAUS complex"/>
    <property type="evidence" value="ECO:0007669"/>
    <property type="project" value="InterPro"/>
</dbReference>
<keyword evidence="2" id="KW-1185">Reference proteome</keyword>
<dbReference type="PANTHER" id="PTHR16219:SF1">
    <property type="entry name" value="HAUS AUGMIN-LIKE COMPLEX SUBUNIT 4"/>
    <property type="match status" value="1"/>
</dbReference>